<reference evidence="2" key="1">
    <citation type="journal article" date="2020" name="Stud. Mycol.">
        <title>101 Dothideomycetes genomes: a test case for predicting lifestyles and emergence of pathogens.</title>
        <authorList>
            <person name="Haridas S."/>
            <person name="Albert R."/>
            <person name="Binder M."/>
            <person name="Bloem J."/>
            <person name="Labutti K."/>
            <person name="Salamov A."/>
            <person name="Andreopoulos B."/>
            <person name="Baker S."/>
            <person name="Barry K."/>
            <person name="Bills G."/>
            <person name="Bluhm B."/>
            <person name="Cannon C."/>
            <person name="Castanera R."/>
            <person name="Culley D."/>
            <person name="Daum C."/>
            <person name="Ezra D."/>
            <person name="Gonzalez J."/>
            <person name="Henrissat B."/>
            <person name="Kuo A."/>
            <person name="Liang C."/>
            <person name="Lipzen A."/>
            <person name="Lutzoni F."/>
            <person name="Magnuson J."/>
            <person name="Mondo S."/>
            <person name="Nolan M."/>
            <person name="Ohm R."/>
            <person name="Pangilinan J."/>
            <person name="Park H.-J."/>
            <person name="Ramirez L."/>
            <person name="Alfaro M."/>
            <person name="Sun H."/>
            <person name="Tritt A."/>
            <person name="Yoshinaga Y."/>
            <person name="Zwiers L.-H."/>
            <person name="Turgeon B."/>
            <person name="Goodwin S."/>
            <person name="Spatafora J."/>
            <person name="Crous P."/>
            <person name="Grigoriev I."/>
        </authorList>
    </citation>
    <scope>NUCLEOTIDE SEQUENCE</scope>
    <source>
        <strain evidence="2">CBS 262.69</strain>
    </source>
</reference>
<dbReference type="EMBL" id="ML996696">
    <property type="protein sequence ID" value="KAF2400112.1"/>
    <property type="molecule type" value="Genomic_DNA"/>
</dbReference>
<feature type="region of interest" description="Disordered" evidence="1">
    <location>
        <begin position="588"/>
        <end position="615"/>
    </location>
</feature>
<sequence>MSSWAESKNPSTFHQTLGRISPWPTLTSTLSSNHPPSLQDDFHLDLSPQPFTNNHTPSHKRTCSLNHTPLHHTLLHSHTHSQPTSLTSYQTSKMLFLPFLLALAPLTVFAAPPIGGHGNGINARNNAIAENTTCTTTSSRTLTTHMHHAPSAMSVIGNSFNATNSTTGDNTTCLSASTATTVTLLNHGSSGVDVGINAMSLASRLSSVLKGKPRLGSATVTITENRDTTITTYLGGGSTSGVAPSVNASSVVPTGASSSSISIIRFSTSIALSTSAANGSSVVPTGAQSSSISDAVILSSAVASTSAVDDYGAAPTESSSSSISIIGFSTSIALSTSAFDGFSAVPTGAPSSSTADAVISSSALTPTSAFSESSAASTESSSSSISIIGYGSSIAVPSSAVNGSSVAPTTTLSSSLTSTHTPHTVVVWVTEGRATTTTSTSWVVIMSGASTPMSANPPAGSLASVAPSSQTVPSSSAAPSSPVAFSSSFTPPTASSGPISALTTSSSSIAPPTSAFTTFPASLSTLSPSRIVVSGADGTDTVYTTMFTTTTPPCPSKDTTLQTVYITVTVPPTCANNGSNVAKGISTAPGSTPAANSNSSSTASPPNFGSVYSDAPGDDVTLTSTALEQSTATATAYQTLTDIGLGRRGETIRPTPNSTVMKDALDDDIIIPGQHVVTVTVTTAIAKRTATATAIQTLIRIRDELPARLDHGLGGPSGELLEGNDAPDKKAVIVGDDMAIIPDAKPWWHLWDSGKSPPASKARW</sequence>
<feature type="region of interest" description="Disordered" evidence="1">
    <location>
        <begin position="454"/>
        <end position="489"/>
    </location>
</feature>
<keyword evidence="3" id="KW-1185">Reference proteome</keyword>
<dbReference type="Proteomes" id="UP000799640">
    <property type="component" value="Unassembled WGS sequence"/>
</dbReference>
<feature type="compositionally biased region" description="Low complexity" evidence="1">
    <location>
        <begin position="591"/>
        <end position="607"/>
    </location>
</feature>
<evidence type="ECO:0000313" key="3">
    <source>
        <dbReference type="Proteomes" id="UP000799640"/>
    </source>
</evidence>
<gene>
    <name evidence="2" type="ORF">EJ06DRAFT_582669</name>
</gene>
<name>A0A6G1HVS8_9PEZI</name>
<evidence type="ECO:0000256" key="1">
    <source>
        <dbReference type="SAM" id="MobiDB-lite"/>
    </source>
</evidence>
<dbReference type="AlphaFoldDB" id="A0A6G1HVS8"/>
<protein>
    <submittedName>
        <fullName evidence="2">Uncharacterized protein</fullName>
    </submittedName>
</protein>
<proteinExistence type="predicted"/>
<organism evidence="2 3">
    <name type="scientific">Trichodelitschia bisporula</name>
    <dbReference type="NCBI Taxonomy" id="703511"/>
    <lineage>
        <taxon>Eukaryota</taxon>
        <taxon>Fungi</taxon>
        <taxon>Dikarya</taxon>
        <taxon>Ascomycota</taxon>
        <taxon>Pezizomycotina</taxon>
        <taxon>Dothideomycetes</taxon>
        <taxon>Dothideomycetes incertae sedis</taxon>
        <taxon>Phaeotrichales</taxon>
        <taxon>Phaeotrichaceae</taxon>
        <taxon>Trichodelitschia</taxon>
    </lineage>
</organism>
<feature type="region of interest" description="Disordered" evidence="1">
    <location>
        <begin position="26"/>
        <end position="62"/>
    </location>
</feature>
<accession>A0A6G1HVS8</accession>
<feature type="compositionally biased region" description="Low complexity" evidence="1">
    <location>
        <begin position="463"/>
        <end position="489"/>
    </location>
</feature>
<evidence type="ECO:0000313" key="2">
    <source>
        <dbReference type="EMBL" id="KAF2400112.1"/>
    </source>
</evidence>